<reference evidence="2" key="1">
    <citation type="submission" date="2019-07" db="EMBL/GenBank/DDBJ databases">
        <authorList>
            <person name="Dittberner H."/>
        </authorList>
    </citation>
    <scope>NUCLEOTIDE SEQUENCE [LARGE SCALE GENOMIC DNA]</scope>
</reference>
<evidence type="ECO:0000313" key="3">
    <source>
        <dbReference type="Proteomes" id="UP000489600"/>
    </source>
</evidence>
<feature type="compositionally biased region" description="Acidic residues" evidence="1">
    <location>
        <begin position="51"/>
        <end position="62"/>
    </location>
</feature>
<evidence type="ECO:0000256" key="1">
    <source>
        <dbReference type="SAM" id="MobiDB-lite"/>
    </source>
</evidence>
<evidence type="ECO:0000313" key="2">
    <source>
        <dbReference type="EMBL" id="VVB01963.1"/>
    </source>
</evidence>
<dbReference type="Proteomes" id="UP000489600">
    <property type="component" value="Unassembled WGS sequence"/>
</dbReference>
<feature type="compositionally biased region" description="Basic and acidic residues" evidence="1">
    <location>
        <begin position="63"/>
        <end position="80"/>
    </location>
</feature>
<keyword evidence="3" id="KW-1185">Reference proteome</keyword>
<dbReference type="AlphaFoldDB" id="A0A565BM71"/>
<name>A0A565BM71_9BRAS</name>
<protein>
    <submittedName>
        <fullName evidence="2">Uncharacterized protein</fullName>
    </submittedName>
</protein>
<feature type="region of interest" description="Disordered" evidence="1">
    <location>
        <begin position="51"/>
        <end position="83"/>
    </location>
</feature>
<comment type="caution">
    <text evidence="2">The sequence shown here is derived from an EMBL/GenBank/DDBJ whole genome shotgun (WGS) entry which is preliminary data.</text>
</comment>
<proteinExistence type="predicted"/>
<accession>A0A565BM71</accession>
<organism evidence="2 3">
    <name type="scientific">Arabis nemorensis</name>
    <dbReference type="NCBI Taxonomy" id="586526"/>
    <lineage>
        <taxon>Eukaryota</taxon>
        <taxon>Viridiplantae</taxon>
        <taxon>Streptophyta</taxon>
        <taxon>Embryophyta</taxon>
        <taxon>Tracheophyta</taxon>
        <taxon>Spermatophyta</taxon>
        <taxon>Magnoliopsida</taxon>
        <taxon>eudicotyledons</taxon>
        <taxon>Gunneridae</taxon>
        <taxon>Pentapetalae</taxon>
        <taxon>rosids</taxon>
        <taxon>malvids</taxon>
        <taxon>Brassicales</taxon>
        <taxon>Brassicaceae</taxon>
        <taxon>Arabideae</taxon>
        <taxon>Arabis</taxon>
    </lineage>
</organism>
<gene>
    <name evidence="2" type="ORF">ANE_LOCUS12407</name>
</gene>
<sequence>MIGLCVEVEEIKQKNVVGRDKNVVDEKVATEACDEHVEEDEEDNCRFDYCDDPDGASSDDDEYGRCGRFTDDEEPRENLPHKKRGLSSIPEFVKLEMRLVDLAVGQCYDTKEDLEMRLQILSVAQQFDYNVGYTTPMLLTIYFQHGGRFIINTIVD</sequence>
<dbReference type="EMBL" id="CABITT030000004">
    <property type="protein sequence ID" value="VVB01963.1"/>
    <property type="molecule type" value="Genomic_DNA"/>
</dbReference>